<reference evidence="6" key="1">
    <citation type="journal article" date="2019" name="Curr. Biol.">
        <title>Genome Sequence of Striga asiatica Provides Insight into the Evolution of Plant Parasitism.</title>
        <authorList>
            <person name="Yoshida S."/>
            <person name="Kim S."/>
            <person name="Wafula E.K."/>
            <person name="Tanskanen J."/>
            <person name="Kim Y.M."/>
            <person name="Honaas L."/>
            <person name="Yang Z."/>
            <person name="Spallek T."/>
            <person name="Conn C.E."/>
            <person name="Ichihashi Y."/>
            <person name="Cheong K."/>
            <person name="Cui S."/>
            <person name="Der J.P."/>
            <person name="Gundlach H."/>
            <person name="Jiao Y."/>
            <person name="Hori C."/>
            <person name="Ishida J.K."/>
            <person name="Kasahara H."/>
            <person name="Kiba T."/>
            <person name="Kim M.S."/>
            <person name="Koo N."/>
            <person name="Laohavisit A."/>
            <person name="Lee Y.H."/>
            <person name="Lumba S."/>
            <person name="McCourt P."/>
            <person name="Mortimer J.C."/>
            <person name="Mutuku J.M."/>
            <person name="Nomura T."/>
            <person name="Sasaki-Sekimoto Y."/>
            <person name="Seto Y."/>
            <person name="Wang Y."/>
            <person name="Wakatake T."/>
            <person name="Sakakibara H."/>
            <person name="Demura T."/>
            <person name="Yamaguchi S."/>
            <person name="Yoneyama K."/>
            <person name="Manabe R.I."/>
            <person name="Nelson D.C."/>
            <person name="Schulman A.H."/>
            <person name="Timko M.P."/>
            <person name="dePamphilis C.W."/>
            <person name="Choi D."/>
            <person name="Shirasu K."/>
        </authorList>
    </citation>
    <scope>NUCLEOTIDE SEQUENCE [LARGE SCALE GENOMIC DNA]</scope>
    <source>
        <strain evidence="6">cv. UVA1</strain>
    </source>
</reference>
<evidence type="ECO:0000313" key="6">
    <source>
        <dbReference type="Proteomes" id="UP000325081"/>
    </source>
</evidence>
<evidence type="ECO:0000256" key="1">
    <source>
        <dbReference type="ARBA" id="ARBA00004604"/>
    </source>
</evidence>
<keyword evidence="6" id="KW-1185">Reference proteome</keyword>
<dbReference type="Pfam" id="PF15341">
    <property type="entry name" value="SLX9"/>
    <property type="match status" value="1"/>
</dbReference>
<dbReference type="PANTHER" id="PTHR31109:SF2">
    <property type="entry name" value="RIBOSOME BIOGENESIS PROTEIN SLX9 HOMOLOG"/>
    <property type="match status" value="1"/>
</dbReference>
<dbReference type="OrthoDB" id="18703at2759"/>
<dbReference type="PANTHER" id="PTHR31109">
    <property type="entry name" value="PROTEIN FAM207A"/>
    <property type="match status" value="1"/>
</dbReference>
<proteinExistence type="inferred from homology"/>
<organism evidence="5 6">
    <name type="scientific">Striga asiatica</name>
    <name type="common">Asiatic witchweed</name>
    <name type="synonym">Buchnera asiatica</name>
    <dbReference type="NCBI Taxonomy" id="4170"/>
    <lineage>
        <taxon>Eukaryota</taxon>
        <taxon>Viridiplantae</taxon>
        <taxon>Streptophyta</taxon>
        <taxon>Embryophyta</taxon>
        <taxon>Tracheophyta</taxon>
        <taxon>Spermatophyta</taxon>
        <taxon>Magnoliopsida</taxon>
        <taxon>eudicotyledons</taxon>
        <taxon>Gunneridae</taxon>
        <taxon>Pentapetalae</taxon>
        <taxon>asterids</taxon>
        <taxon>lamiids</taxon>
        <taxon>Lamiales</taxon>
        <taxon>Orobanchaceae</taxon>
        <taxon>Buchnereae</taxon>
        <taxon>Striga</taxon>
    </lineage>
</organism>
<feature type="non-terminal residue" evidence="5">
    <location>
        <position position="1"/>
    </location>
</feature>
<dbReference type="GO" id="GO:0030686">
    <property type="term" value="C:90S preribosome"/>
    <property type="evidence" value="ECO:0007669"/>
    <property type="project" value="InterPro"/>
</dbReference>
<sequence>INYDGGGGISREIGVSEHEKLGKSSDVCGPRINWWTARSPPSDEGDDGVQNMILKDMPKRLKKGNRHPWKRNRPTQFNTILAWEAMQASELRSEVSAVKTGILGPERVGRGRGAGRNLSTGATSGRPLLSLVGAAIARPLLSLVGVASVSRWSCDLRSDDKTHAERRFDKKMQFYDLVRSAVAKKAISKEKQQKKRSRQKRLKAYDLSSLSEYLPEVNSPSELKPAELKINSKTRNKLVLKEGNQLKTVINHPIFQSDPLGAIYQHLQNTQPAVDTKPKIKDDKTRKKKLKQKSSKGLQSMEI</sequence>
<gene>
    <name evidence="5" type="ORF">STAS_21749</name>
</gene>
<dbReference type="GO" id="GO:0005730">
    <property type="term" value="C:nucleolus"/>
    <property type="evidence" value="ECO:0007669"/>
    <property type="project" value="UniProtKB-SubCell"/>
</dbReference>
<evidence type="ECO:0000256" key="2">
    <source>
        <dbReference type="ARBA" id="ARBA00011022"/>
    </source>
</evidence>
<comment type="caution">
    <text evidence="5">The sequence shown here is derived from an EMBL/GenBank/DDBJ whole genome shotgun (WGS) entry which is preliminary data.</text>
</comment>
<protein>
    <submittedName>
        <fullName evidence="5">Photosystem II reaction center protein J</fullName>
    </submittedName>
</protein>
<dbReference type="GO" id="GO:0030688">
    <property type="term" value="C:preribosome, small subunit precursor"/>
    <property type="evidence" value="ECO:0007669"/>
    <property type="project" value="InterPro"/>
</dbReference>
<feature type="region of interest" description="Disordered" evidence="4">
    <location>
        <begin position="269"/>
        <end position="303"/>
    </location>
</feature>
<evidence type="ECO:0000256" key="3">
    <source>
        <dbReference type="ARBA" id="ARBA00023242"/>
    </source>
</evidence>
<dbReference type="Proteomes" id="UP000325081">
    <property type="component" value="Unassembled WGS sequence"/>
</dbReference>
<dbReference type="AlphaFoldDB" id="A0A5A7QLR4"/>
<comment type="subcellular location">
    <subcellularLocation>
        <location evidence="1">Nucleus</location>
        <location evidence="1">Nucleolus</location>
    </subcellularLocation>
</comment>
<evidence type="ECO:0000256" key="4">
    <source>
        <dbReference type="SAM" id="MobiDB-lite"/>
    </source>
</evidence>
<comment type="similarity">
    <text evidence="2">Belongs to the SLX9 family.</text>
</comment>
<accession>A0A5A7QLR4</accession>
<dbReference type="GO" id="GO:0000462">
    <property type="term" value="P:maturation of SSU-rRNA from tricistronic rRNA transcript (SSU-rRNA, 5.8S rRNA, LSU-rRNA)"/>
    <property type="evidence" value="ECO:0007669"/>
    <property type="project" value="InterPro"/>
</dbReference>
<dbReference type="InterPro" id="IPR028160">
    <property type="entry name" value="Slx9-like"/>
</dbReference>
<evidence type="ECO:0000313" key="5">
    <source>
        <dbReference type="EMBL" id="GER44841.1"/>
    </source>
</evidence>
<name>A0A5A7QLR4_STRAF</name>
<keyword evidence="3" id="KW-0539">Nucleus</keyword>
<dbReference type="EMBL" id="BKCP01007104">
    <property type="protein sequence ID" value="GER44841.1"/>
    <property type="molecule type" value="Genomic_DNA"/>
</dbReference>
<feature type="compositionally biased region" description="Basic and acidic residues" evidence="4">
    <location>
        <begin position="276"/>
        <end position="285"/>
    </location>
</feature>